<proteinExistence type="predicted"/>
<dbReference type="Gene3D" id="2.30.30.110">
    <property type="match status" value="1"/>
</dbReference>
<dbReference type="GO" id="GO:0003677">
    <property type="term" value="F:DNA binding"/>
    <property type="evidence" value="ECO:0007669"/>
    <property type="project" value="InterPro"/>
</dbReference>
<gene>
    <name evidence="1" type="ORF">B1B_05269</name>
</gene>
<dbReference type="PANTHER" id="PTHR33988:SF1">
    <property type="entry name" value="ENDORIBONUCLEASE MAZF7-RELATED"/>
    <property type="match status" value="1"/>
</dbReference>
<accession>T1BJE7</accession>
<dbReference type="PANTHER" id="PTHR33988">
    <property type="entry name" value="ENDORIBONUCLEASE MAZF-RELATED"/>
    <property type="match status" value="1"/>
</dbReference>
<evidence type="ECO:0000313" key="1">
    <source>
        <dbReference type="EMBL" id="EQD69917.1"/>
    </source>
</evidence>
<dbReference type="GO" id="GO:0004521">
    <property type="term" value="F:RNA endonuclease activity"/>
    <property type="evidence" value="ECO:0007669"/>
    <property type="project" value="TreeGrafter"/>
</dbReference>
<dbReference type="SUPFAM" id="SSF50118">
    <property type="entry name" value="Cell growth inhibitor/plasmid maintenance toxic component"/>
    <property type="match status" value="1"/>
</dbReference>
<dbReference type="Pfam" id="PF02452">
    <property type="entry name" value="PemK_toxin"/>
    <property type="match status" value="1"/>
</dbReference>
<dbReference type="GO" id="GO:0016075">
    <property type="term" value="P:rRNA catabolic process"/>
    <property type="evidence" value="ECO:0007669"/>
    <property type="project" value="TreeGrafter"/>
</dbReference>
<reference evidence="1" key="2">
    <citation type="journal article" date="2014" name="ISME J.">
        <title>Microbial stratification in low pH oxic and suboxic macroscopic growths along an acid mine drainage.</title>
        <authorList>
            <person name="Mendez-Garcia C."/>
            <person name="Mesa V."/>
            <person name="Sprenger R.R."/>
            <person name="Richter M."/>
            <person name="Diez M.S."/>
            <person name="Solano J."/>
            <person name="Bargiela R."/>
            <person name="Golyshina O.V."/>
            <person name="Manteca A."/>
            <person name="Ramos J.L."/>
            <person name="Gallego J.R."/>
            <person name="Llorente I."/>
            <person name="Martins Dos Santos V.A."/>
            <person name="Jensen O.N."/>
            <person name="Pelaez A.I."/>
            <person name="Sanchez J."/>
            <person name="Ferrer M."/>
        </authorList>
    </citation>
    <scope>NUCLEOTIDE SEQUENCE</scope>
</reference>
<dbReference type="GO" id="GO:0006402">
    <property type="term" value="P:mRNA catabolic process"/>
    <property type="evidence" value="ECO:0007669"/>
    <property type="project" value="TreeGrafter"/>
</dbReference>
<dbReference type="EMBL" id="AUZY01003332">
    <property type="protein sequence ID" value="EQD69917.1"/>
    <property type="molecule type" value="Genomic_DNA"/>
</dbReference>
<reference evidence="1" key="1">
    <citation type="submission" date="2013-08" db="EMBL/GenBank/DDBJ databases">
        <authorList>
            <person name="Mendez C."/>
            <person name="Richter M."/>
            <person name="Ferrer M."/>
            <person name="Sanchez J."/>
        </authorList>
    </citation>
    <scope>NUCLEOTIDE SEQUENCE</scope>
</reference>
<protein>
    <submittedName>
        <fullName evidence="1">Transcriptional modulator of MazE/toxin, MazF</fullName>
    </submittedName>
</protein>
<sequence>MTPEIAPWEVWWTNFDPQVGREQAGLRPAIVVGTAFACQVPNQLAFVVPCTTTDRKLPFHPQVTSLARPTFAMCDQLKSISRKRLMRRDPAFAADEIDSIRFVLRQMIDSR</sequence>
<name>T1BJE7_9ZZZZ</name>
<comment type="caution">
    <text evidence="1">The sequence shown here is derived from an EMBL/GenBank/DDBJ whole genome shotgun (WGS) entry which is preliminary data.</text>
</comment>
<organism evidence="1">
    <name type="scientific">mine drainage metagenome</name>
    <dbReference type="NCBI Taxonomy" id="410659"/>
    <lineage>
        <taxon>unclassified sequences</taxon>
        <taxon>metagenomes</taxon>
        <taxon>ecological metagenomes</taxon>
    </lineage>
</organism>
<dbReference type="InterPro" id="IPR003477">
    <property type="entry name" value="PemK-like"/>
</dbReference>
<dbReference type="AlphaFoldDB" id="T1BJE7"/>
<dbReference type="InterPro" id="IPR011067">
    <property type="entry name" value="Plasmid_toxin/cell-grow_inhib"/>
</dbReference>